<comment type="caution">
    <text evidence="7">The sequence shown here is derived from an EMBL/GenBank/DDBJ whole genome shotgun (WGS) entry which is preliminary data.</text>
</comment>
<evidence type="ECO:0000256" key="2">
    <source>
        <dbReference type="ARBA" id="ARBA00023015"/>
    </source>
</evidence>
<dbReference type="InterPro" id="IPR036271">
    <property type="entry name" value="Tet_transcr_reg_TetR-rel_C_sf"/>
</dbReference>
<keyword evidence="2" id="KW-0805">Transcription regulation</keyword>
<evidence type="ECO:0000313" key="7">
    <source>
        <dbReference type="EMBL" id="GAA1853107.1"/>
    </source>
</evidence>
<evidence type="ECO:0000256" key="5">
    <source>
        <dbReference type="PROSITE-ProRule" id="PRU00335"/>
    </source>
</evidence>
<dbReference type="InterPro" id="IPR041490">
    <property type="entry name" value="KstR2_TetR_C"/>
</dbReference>
<reference evidence="7 8" key="1">
    <citation type="journal article" date="2019" name="Int. J. Syst. Evol. Microbiol.">
        <title>The Global Catalogue of Microorganisms (GCM) 10K type strain sequencing project: providing services to taxonomists for standard genome sequencing and annotation.</title>
        <authorList>
            <consortium name="The Broad Institute Genomics Platform"/>
            <consortium name="The Broad Institute Genome Sequencing Center for Infectious Disease"/>
            <person name="Wu L."/>
            <person name="Ma J."/>
        </authorList>
    </citation>
    <scope>NUCLEOTIDE SEQUENCE [LARGE SCALE GENOMIC DNA]</scope>
    <source>
        <strain evidence="7 8">JCM 16009</strain>
    </source>
</reference>
<evidence type="ECO:0000256" key="1">
    <source>
        <dbReference type="ARBA" id="ARBA00022491"/>
    </source>
</evidence>
<dbReference type="InterPro" id="IPR001647">
    <property type="entry name" value="HTH_TetR"/>
</dbReference>
<dbReference type="Pfam" id="PF17932">
    <property type="entry name" value="TetR_C_24"/>
    <property type="match status" value="1"/>
</dbReference>
<name>A0ABN2N6U4_9PSEU</name>
<dbReference type="Pfam" id="PF00440">
    <property type="entry name" value="TetR_N"/>
    <property type="match status" value="1"/>
</dbReference>
<evidence type="ECO:0000259" key="6">
    <source>
        <dbReference type="PROSITE" id="PS50977"/>
    </source>
</evidence>
<keyword evidence="1" id="KW-0678">Repressor</keyword>
<dbReference type="PANTHER" id="PTHR30055:SF175">
    <property type="entry name" value="HTH-TYPE TRANSCRIPTIONAL REPRESSOR KSTR2"/>
    <property type="match status" value="1"/>
</dbReference>
<dbReference type="Proteomes" id="UP001500449">
    <property type="component" value="Unassembled WGS sequence"/>
</dbReference>
<dbReference type="SUPFAM" id="SSF48498">
    <property type="entry name" value="Tetracyclin repressor-like, C-terminal domain"/>
    <property type="match status" value="1"/>
</dbReference>
<dbReference type="InterPro" id="IPR050109">
    <property type="entry name" value="HTH-type_TetR-like_transc_reg"/>
</dbReference>
<dbReference type="InterPro" id="IPR009057">
    <property type="entry name" value="Homeodomain-like_sf"/>
</dbReference>
<keyword evidence="3 5" id="KW-0238">DNA-binding</keyword>
<sequence length="200" mass="22357">MSVAHDNDGELTDAKRLIVRHAAALFRRKGFLGTSMRDIADAVGMSKAGIYHHYPTKERLLQDIVGVGADALDAQLREVMDSGASTEDRLDCYFRSRMRTIAEYQDVLTVIWQERPTIGDGLFESVARRLERYRAGVVELIAEGQRSGVVRADLDAHLMALAVDGMTGWAYLWYRDNGGQTPEQIGGAFWSMLWDSMRSG</sequence>
<dbReference type="PRINTS" id="PR00455">
    <property type="entry name" value="HTHTETR"/>
</dbReference>
<evidence type="ECO:0000256" key="3">
    <source>
        <dbReference type="ARBA" id="ARBA00023125"/>
    </source>
</evidence>
<dbReference type="RefSeq" id="WP_344418165.1">
    <property type="nucleotide sequence ID" value="NZ_BAAAQK010000009.1"/>
</dbReference>
<keyword evidence="4" id="KW-0804">Transcription</keyword>
<proteinExistence type="predicted"/>
<accession>A0ABN2N6U4</accession>
<dbReference type="SUPFAM" id="SSF46689">
    <property type="entry name" value="Homeodomain-like"/>
    <property type="match status" value="1"/>
</dbReference>
<dbReference type="PANTHER" id="PTHR30055">
    <property type="entry name" value="HTH-TYPE TRANSCRIPTIONAL REGULATOR RUTR"/>
    <property type="match status" value="1"/>
</dbReference>
<protein>
    <submittedName>
        <fullName evidence="7">TetR/AcrR family transcriptional regulator</fullName>
    </submittedName>
</protein>
<organism evidence="7 8">
    <name type="scientific">Pseudonocardia ailaonensis</name>
    <dbReference type="NCBI Taxonomy" id="367279"/>
    <lineage>
        <taxon>Bacteria</taxon>
        <taxon>Bacillati</taxon>
        <taxon>Actinomycetota</taxon>
        <taxon>Actinomycetes</taxon>
        <taxon>Pseudonocardiales</taxon>
        <taxon>Pseudonocardiaceae</taxon>
        <taxon>Pseudonocardia</taxon>
    </lineage>
</organism>
<keyword evidence="8" id="KW-1185">Reference proteome</keyword>
<evidence type="ECO:0000256" key="4">
    <source>
        <dbReference type="ARBA" id="ARBA00023163"/>
    </source>
</evidence>
<feature type="DNA-binding region" description="H-T-H motif" evidence="5">
    <location>
        <begin position="35"/>
        <end position="54"/>
    </location>
</feature>
<evidence type="ECO:0000313" key="8">
    <source>
        <dbReference type="Proteomes" id="UP001500449"/>
    </source>
</evidence>
<dbReference type="EMBL" id="BAAAQK010000009">
    <property type="protein sequence ID" value="GAA1853107.1"/>
    <property type="molecule type" value="Genomic_DNA"/>
</dbReference>
<feature type="domain" description="HTH tetR-type" evidence="6">
    <location>
        <begin position="12"/>
        <end position="72"/>
    </location>
</feature>
<dbReference type="PROSITE" id="PS50977">
    <property type="entry name" value="HTH_TETR_2"/>
    <property type="match status" value="1"/>
</dbReference>
<dbReference type="Gene3D" id="1.10.10.60">
    <property type="entry name" value="Homeodomain-like"/>
    <property type="match status" value="1"/>
</dbReference>
<gene>
    <name evidence="7" type="ORF">GCM10009836_36490</name>
</gene>
<dbReference type="Gene3D" id="1.10.357.10">
    <property type="entry name" value="Tetracycline Repressor, domain 2"/>
    <property type="match status" value="1"/>
</dbReference>